<proteinExistence type="predicted"/>
<evidence type="ECO:0000313" key="2">
    <source>
        <dbReference type="EMBL" id="MDN7227478.1"/>
    </source>
</evidence>
<feature type="transmembrane region" description="Helical" evidence="1">
    <location>
        <begin position="24"/>
        <end position="43"/>
    </location>
</feature>
<protein>
    <submittedName>
        <fullName evidence="2">Uncharacterized protein</fullName>
    </submittedName>
</protein>
<name>A0ABT8MRD7_9BACL</name>
<keyword evidence="1" id="KW-0472">Membrane</keyword>
<gene>
    <name evidence="2" type="ORF">QWY15_09250</name>
</gene>
<accession>A0ABT8MRD7</accession>
<keyword evidence="3" id="KW-1185">Reference proteome</keyword>
<reference evidence="2 3" key="1">
    <citation type="submission" date="2023-06" db="EMBL/GenBank/DDBJ databases">
        <title>Novel species in genus Planococcus.</title>
        <authorList>
            <person name="Ning S."/>
        </authorList>
    </citation>
    <scope>NUCLEOTIDE SEQUENCE [LARGE SCALE GENOMIC DNA]</scope>
    <source>
        <strain evidence="2 3">N064</strain>
    </source>
</reference>
<keyword evidence="1" id="KW-1133">Transmembrane helix</keyword>
<dbReference type="EMBL" id="JAUJWW010000003">
    <property type="protein sequence ID" value="MDN7227478.1"/>
    <property type="molecule type" value="Genomic_DNA"/>
</dbReference>
<organism evidence="2 3">
    <name type="scientific">Planococcus liqunii</name>
    <dbReference type="NCBI Taxonomy" id="3058394"/>
    <lineage>
        <taxon>Bacteria</taxon>
        <taxon>Bacillati</taxon>
        <taxon>Bacillota</taxon>
        <taxon>Bacilli</taxon>
        <taxon>Bacillales</taxon>
        <taxon>Caryophanaceae</taxon>
        <taxon>Planococcus</taxon>
    </lineage>
</organism>
<keyword evidence="1" id="KW-0812">Transmembrane</keyword>
<dbReference type="Proteomes" id="UP001172054">
    <property type="component" value="Unassembled WGS sequence"/>
</dbReference>
<evidence type="ECO:0000256" key="1">
    <source>
        <dbReference type="SAM" id="Phobius"/>
    </source>
</evidence>
<sequence>MIAVAAQWAANYFTFSAYPMMMEVSGAMTYSFYGIMSLFSALFV</sequence>
<comment type="caution">
    <text evidence="2">The sequence shown here is derived from an EMBL/GenBank/DDBJ whole genome shotgun (WGS) entry which is preliminary data.</text>
</comment>
<evidence type="ECO:0000313" key="3">
    <source>
        <dbReference type="Proteomes" id="UP001172054"/>
    </source>
</evidence>